<evidence type="ECO:0000313" key="1">
    <source>
        <dbReference type="EMBL" id="GAF92260.1"/>
    </source>
</evidence>
<sequence length="72" mass="7689">MGILVALFALGYFITIGDHTVPATVDQDPSLPSITINGYTYHGETYGDPTNPVVIILHGGPGSDYRSILNLQ</sequence>
<dbReference type="EMBL" id="BARS01012988">
    <property type="protein sequence ID" value="GAF92260.1"/>
    <property type="molecule type" value="Genomic_DNA"/>
</dbReference>
<dbReference type="AlphaFoldDB" id="X0UUW4"/>
<organism evidence="1">
    <name type="scientific">marine sediment metagenome</name>
    <dbReference type="NCBI Taxonomy" id="412755"/>
    <lineage>
        <taxon>unclassified sequences</taxon>
        <taxon>metagenomes</taxon>
        <taxon>ecological metagenomes</taxon>
    </lineage>
</organism>
<dbReference type="Gene3D" id="3.40.50.1820">
    <property type="entry name" value="alpha/beta hydrolase"/>
    <property type="match status" value="1"/>
</dbReference>
<feature type="non-terminal residue" evidence="1">
    <location>
        <position position="72"/>
    </location>
</feature>
<comment type="caution">
    <text evidence="1">The sequence shown here is derived from an EMBL/GenBank/DDBJ whole genome shotgun (WGS) entry which is preliminary data.</text>
</comment>
<protein>
    <submittedName>
        <fullName evidence="1">Uncharacterized protein</fullName>
    </submittedName>
</protein>
<proteinExistence type="predicted"/>
<reference evidence="1" key="1">
    <citation type="journal article" date="2014" name="Front. Microbiol.">
        <title>High frequency of phylogenetically diverse reductive dehalogenase-homologous genes in deep subseafloor sedimentary metagenomes.</title>
        <authorList>
            <person name="Kawai M."/>
            <person name="Futagami T."/>
            <person name="Toyoda A."/>
            <person name="Takaki Y."/>
            <person name="Nishi S."/>
            <person name="Hori S."/>
            <person name="Arai W."/>
            <person name="Tsubouchi T."/>
            <person name="Morono Y."/>
            <person name="Uchiyama I."/>
            <person name="Ito T."/>
            <person name="Fujiyama A."/>
            <person name="Inagaki F."/>
            <person name="Takami H."/>
        </authorList>
    </citation>
    <scope>NUCLEOTIDE SEQUENCE</scope>
    <source>
        <strain evidence="1">Expedition CK06-06</strain>
    </source>
</reference>
<gene>
    <name evidence="1" type="ORF">S01H1_22832</name>
</gene>
<dbReference type="SUPFAM" id="SSF53474">
    <property type="entry name" value="alpha/beta-Hydrolases"/>
    <property type="match status" value="1"/>
</dbReference>
<name>X0UUW4_9ZZZZ</name>
<dbReference type="InterPro" id="IPR029058">
    <property type="entry name" value="AB_hydrolase_fold"/>
</dbReference>
<accession>X0UUW4</accession>